<comment type="similarity">
    <text evidence="1 4">Belongs to the D-isomer specific 2-hydroxyacid dehydrogenase family.</text>
</comment>
<dbReference type="SUPFAM" id="SSF51735">
    <property type="entry name" value="NAD(P)-binding Rossmann-fold domains"/>
    <property type="match status" value="1"/>
</dbReference>
<evidence type="ECO:0000256" key="1">
    <source>
        <dbReference type="ARBA" id="ARBA00005854"/>
    </source>
</evidence>
<accession>A0A2M7QI23</accession>
<dbReference type="EMBL" id="PFLI01000171">
    <property type="protein sequence ID" value="PIY71678.1"/>
    <property type="molecule type" value="Genomic_DNA"/>
</dbReference>
<organism evidence="7 8">
    <name type="scientific">Candidatus Roizmanbacteria bacterium CG_4_10_14_0_8_um_filter_33_9</name>
    <dbReference type="NCBI Taxonomy" id="1974826"/>
    <lineage>
        <taxon>Bacteria</taxon>
        <taxon>Candidatus Roizmaniibacteriota</taxon>
    </lineage>
</organism>
<proteinExistence type="inferred from homology"/>
<sequence length="315" mass="34670">MKIAVLVPQTIFTKTQQKTLASLGEVIYTNTQKICKTDYLLKLIKGANVLAADPDNLGGFEKAKPVLMQLIKSLPNLKGVALSTTSYGWIDLDYCKKRNIPVTNIPGYSREAVAEHTLALLLAAAKNILLSEKRTMNGKYTLELGMELKGKTLGVIGIGNIGSRTAELARAIGMKVIAYNHSPKHIPGVVMKSLSEVLKESDAIVIHTTHRKENEHFISKKELKQMKNGSIVVNTADRSIIDETAMVAAVKSQKVKSYVFEAEDLESGPLAGLEQVFAIKGYGWYTKESIERCYQIWVDNIIAIAKGKPKDVIKI</sequence>
<reference evidence="8" key="1">
    <citation type="submission" date="2017-09" db="EMBL/GenBank/DDBJ databases">
        <title>Depth-based differentiation of microbial function through sediment-hosted aquifers and enrichment of novel symbionts in the deep terrestrial subsurface.</title>
        <authorList>
            <person name="Probst A.J."/>
            <person name="Ladd B."/>
            <person name="Jarett J.K."/>
            <person name="Geller-Mcgrath D.E."/>
            <person name="Sieber C.M.K."/>
            <person name="Emerson J.B."/>
            <person name="Anantharaman K."/>
            <person name="Thomas B.C."/>
            <person name="Malmstrom R."/>
            <person name="Stieglmeier M."/>
            <person name="Klingl A."/>
            <person name="Woyke T."/>
            <person name="Ryan C.M."/>
            <person name="Banfield J.F."/>
        </authorList>
    </citation>
    <scope>NUCLEOTIDE SEQUENCE [LARGE SCALE GENOMIC DNA]</scope>
</reference>
<dbReference type="InterPro" id="IPR006139">
    <property type="entry name" value="D-isomer_2_OHA_DH_cat_dom"/>
</dbReference>
<evidence type="ECO:0000259" key="5">
    <source>
        <dbReference type="Pfam" id="PF00389"/>
    </source>
</evidence>
<dbReference type="AlphaFoldDB" id="A0A2M7QI23"/>
<dbReference type="Gene3D" id="3.40.50.720">
    <property type="entry name" value="NAD(P)-binding Rossmann-like Domain"/>
    <property type="match status" value="2"/>
</dbReference>
<evidence type="ECO:0000259" key="6">
    <source>
        <dbReference type="Pfam" id="PF02826"/>
    </source>
</evidence>
<dbReference type="CDD" id="cd05198">
    <property type="entry name" value="formate_dh_like"/>
    <property type="match status" value="1"/>
</dbReference>
<keyword evidence="2 4" id="KW-0560">Oxidoreductase</keyword>
<dbReference type="PROSITE" id="PS00065">
    <property type="entry name" value="D_2_HYDROXYACID_DH_1"/>
    <property type="match status" value="1"/>
</dbReference>
<dbReference type="InterPro" id="IPR050418">
    <property type="entry name" value="D-iso_2-hydroxyacid_DH_PdxB"/>
</dbReference>
<evidence type="ECO:0000313" key="7">
    <source>
        <dbReference type="EMBL" id="PIY71678.1"/>
    </source>
</evidence>
<evidence type="ECO:0008006" key="9">
    <source>
        <dbReference type="Google" id="ProtNLM"/>
    </source>
</evidence>
<dbReference type="PANTHER" id="PTHR43761:SF1">
    <property type="entry name" value="D-ISOMER SPECIFIC 2-HYDROXYACID DEHYDROGENASE CATALYTIC DOMAIN-CONTAINING PROTEIN-RELATED"/>
    <property type="match status" value="1"/>
</dbReference>
<dbReference type="Pfam" id="PF02826">
    <property type="entry name" value="2-Hacid_dh_C"/>
    <property type="match status" value="1"/>
</dbReference>
<dbReference type="Proteomes" id="UP000229401">
    <property type="component" value="Unassembled WGS sequence"/>
</dbReference>
<evidence type="ECO:0000313" key="8">
    <source>
        <dbReference type="Proteomes" id="UP000229401"/>
    </source>
</evidence>
<evidence type="ECO:0000256" key="2">
    <source>
        <dbReference type="ARBA" id="ARBA00023002"/>
    </source>
</evidence>
<evidence type="ECO:0000256" key="3">
    <source>
        <dbReference type="ARBA" id="ARBA00023027"/>
    </source>
</evidence>
<dbReference type="PANTHER" id="PTHR43761">
    <property type="entry name" value="D-ISOMER SPECIFIC 2-HYDROXYACID DEHYDROGENASE FAMILY PROTEIN (AFU_ORTHOLOGUE AFUA_1G13630)"/>
    <property type="match status" value="1"/>
</dbReference>
<protein>
    <recommendedName>
        <fullName evidence="9">Hydroxyacid dehydrogenase</fullName>
    </recommendedName>
</protein>
<gene>
    <name evidence="7" type="ORF">COY87_04960</name>
</gene>
<name>A0A2M7QI23_9BACT</name>
<dbReference type="GO" id="GO:0016616">
    <property type="term" value="F:oxidoreductase activity, acting on the CH-OH group of donors, NAD or NADP as acceptor"/>
    <property type="evidence" value="ECO:0007669"/>
    <property type="project" value="InterPro"/>
</dbReference>
<dbReference type="Pfam" id="PF00389">
    <property type="entry name" value="2-Hacid_dh"/>
    <property type="match status" value="1"/>
</dbReference>
<dbReference type="SUPFAM" id="SSF52283">
    <property type="entry name" value="Formate/glycerate dehydrogenase catalytic domain-like"/>
    <property type="match status" value="1"/>
</dbReference>
<dbReference type="InterPro" id="IPR036291">
    <property type="entry name" value="NAD(P)-bd_dom_sf"/>
</dbReference>
<keyword evidence="3" id="KW-0520">NAD</keyword>
<dbReference type="InterPro" id="IPR029752">
    <property type="entry name" value="D-isomer_DH_CS1"/>
</dbReference>
<comment type="caution">
    <text evidence="7">The sequence shown here is derived from an EMBL/GenBank/DDBJ whole genome shotgun (WGS) entry which is preliminary data.</text>
</comment>
<feature type="domain" description="D-isomer specific 2-hydroxyacid dehydrogenase catalytic" evidence="5">
    <location>
        <begin position="16"/>
        <end position="310"/>
    </location>
</feature>
<dbReference type="GO" id="GO:0051287">
    <property type="term" value="F:NAD binding"/>
    <property type="evidence" value="ECO:0007669"/>
    <property type="project" value="InterPro"/>
</dbReference>
<feature type="domain" description="D-isomer specific 2-hydroxyacid dehydrogenase NAD-binding" evidence="6">
    <location>
        <begin position="118"/>
        <end position="277"/>
    </location>
</feature>
<dbReference type="InterPro" id="IPR006140">
    <property type="entry name" value="D-isomer_DH_NAD-bd"/>
</dbReference>
<evidence type="ECO:0000256" key="4">
    <source>
        <dbReference type="RuleBase" id="RU003719"/>
    </source>
</evidence>